<dbReference type="Proteomes" id="UP000078237">
    <property type="component" value="Unassembled WGS sequence"/>
</dbReference>
<feature type="chain" id="PRO_5014045981" evidence="1">
    <location>
        <begin position="23"/>
        <end position="370"/>
    </location>
</feature>
<feature type="signal peptide" evidence="1">
    <location>
        <begin position="1"/>
        <end position="22"/>
    </location>
</feature>
<accession>A0A175VUE6</accession>
<keyword evidence="4" id="KW-1185">Reference proteome</keyword>
<evidence type="ECO:0000256" key="1">
    <source>
        <dbReference type="SAM" id="SignalP"/>
    </source>
</evidence>
<dbReference type="STRING" id="100816.A0A175VUE6"/>
<reference evidence="3 4" key="3">
    <citation type="submission" date="2016-01" db="EMBL/GenBank/DDBJ databases">
        <title>Madurella mycetomatis genome sequencing.</title>
        <authorList>
            <person name="Van De Sande W."/>
        </authorList>
    </citation>
    <scope>NUCLEOTIDE SEQUENCE [LARGE SCALE GENOMIC DNA]</scope>
    <source>
        <strain evidence="4">mm55</strain>
        <strain evidence="3">Mm55</strain>
    </source>
</reference>
<comment type="caution">
    <text evidence="3">The sequence shown here is derived from an EMBL/GenBank/DDBJ whole genome shotgun (WGS) entry which is preliminary data.</text>
</comment>
<proteinExistence type="predicted"/>
<evidence type="ECO:0000313" key="2">
    <source>
        <dbReference type="EMBL" id="KXX73812.1"/>
    </source>
</evidence>
<sequence length="370" mass="42005">MTVRMANIVLVTVAFMVHHVLAGNRAWEPPHRNLKKRFVTDDPTQAEDTRWADKTIKYCWESSEAESKLKNDLSAARDLWYSAGLGEEFQMVKEDFITCSLKRNRQKWLMIRYNPDGLLATTVGHPKIDARQDDGEGGPVMHLSDSVQVGLLDRVPNYAHEIGHAWGLWHEHQNELYWEPPFSTKEGTLWGQQIEGAGGTLNTFHCENLKDYQDALVKIRAINPLQEELICVRRNIAGQKGVRFSALDYLPLSPVEHFRVQEGHMRSRGEADVDWDSIMLYPSGAGGLGDVPIPAEGEPPLDLVTQDPRLPILTKSDGSRFGSTRRPSTLDVKGIHELYGIKRPKAVLHQDKTSKFFDPFKKMIKSQRCR</sequence>
<dbReference type="VEuPathDB" id="FungiDB:MMYC01_209788"/>
<dbReference type="VEuPathDB" id="FungiDB:MMYC01_208650"/>
<dbReference type="GO" id="GO:0008237">
    <property type="term" value="F:metallopeptidase activity"/>
    <property type="evidence" value="ECO:0007669"/>
    <property type="project" value="InterPro"/>
</dbReference>
<reference evidence="4" key="2">
    <citation type="submission" date="2015-06" db="EMBL/GenBank/DDBJ databases">
        <authorList>
            <person name="van de Sande W.W.J."/>
        </authorList>
    </citation>
    <scope>NUCLEOTIDE SEQUENCE [LARGE SCALE GENOMIC DNA]</scope>
    <source>
        <strain evidence="4">mm55</strain>
    </source>
</reference>
<organism evidence="3 4">
    <name type="scientific">Madurella mycetomatis</name>
    <dbReference type="NCBI Taxonomy" id="100816"/>
    <lineage>
        <taxon>Eukaryota</taxon>
        <taxon>Fungi</taxon>
        <taxon>Dikarya</taxon>
        <taxon>Ascomycota</taxon>
        <taxon>Pezizomycotina</taxon>
        <taxon>Sordariomycetes</taxon>
        <taxon>Sordariomycetidae</taxon>
        <taxon>Sordariales</taxon>
        <taxon>Sordariales incertae sedis</taxon>
        <taxon>Madurella</taxon>
    </lineage>
</organism>
<keyword evidence="1" id="KW-0732">Signal</keyword>
<dbReference type="EMBL" id="LCTW02000318">
    <property type="protein sequence ID" value="KXX74809.1"/>
    <property type="molecule type" value="Genomic_DNA"/>
</dbReference>
<dbReference type="AlphaFoldDB" id="A0A175VUE6"/>
<protein>
    <submittedName>
        <fullName evidence="3">Flavastacin</fullName>
    </submittedName>
</protein>
<gene>
    <name evidence="3" type="ORF">MMYC01_208650</name>
    <name evidence="2" type="ORF">MMYC01_209788</name>
</gene>
<dbReference type="InterPro" id="IPR024079">
    <property type="entry name" value="MetalloPept_cat_dom_sf"/>
</dbReference>
<evidence type="ECO:0000313" key="3">
    <source>
        <dbReference type="EMBL" id="KXX74809.1"/>
    </source>
</evidence>
<dbReference type="SUPFAM" id="SSF55486">
    <property type="entry name" value="Metalloproteases ('zincins'), catalytic domain"/>
    <property type="match status" value="1"/>
</dbReference>
<evidence type="ECO:0000313" key="4">
    <source>
        <dbReference type="Proteomes" id="UP000078237"/>
    </source>
</evidence>
<dbReference type="OrthoDB" id="291007at2759"/>
<name>A0A175VUE6_9PEZI</name>
<reference evidence="3" key="1">
    <citation type="submission" date="2015-06" db="EMBL/GenBank/DDBJ databases">
        <authorList>
            <person name="Hoefler B.C."/>
            <person name="Straight P.D."/>
        </authorList>
    </citation>
    <scope>NUCLEOTIDE SEQUENCE [LARGE SCALE GENOMIC DNA]</scope>
    <source>
        <strain evidence="3">Mm55</strain>
    </source>
</reference>
<dbReference type="Gene3D" id="3.40.390.10">
    <property type="entry name" value="Collagenase (Catalytic Domain)"/>
    <property type="match status" value="1"/>
</dbReference>
<dbReference type="EMBL" id="LCTW02000419">
    <property type="protein sequence ID" value="KXX73812.1"/>
    <property type="molecule type" value="Genomic_DNA"/>
</dbReference>